<dbReference type="NCBIfam" id="TIGR01396">
    <property type="entry name" value="FlgB"/>
    <property type="match status" value="1"/>
</dbReference>
<evidence type="ECO:0000256" key="6">
    <source>
        <dbReference type="PIRNR" id="PIRNR002889"/>
    </source>
</evidence>
<evidence type="ECO:0000256" key="5">
    <source>
        <dbReference type="ARBA" id="ARBA00024934"/>
    </source>
</evidence>
<keyword evidence="8" id="KW-1185">Reference proteome</keyword>
<evidence type="ECO:0000256" key="3">
    <source>
        <dbReference type="ARBA" id="ARBA00014376"/>
    </source>
</evidence>
<comment type="function">
    <text evidence="5 6">Structural component of flagellum, the bacterial motility apparatus. Part of the rod structure of flagellar basal body.</text>
</comment>
<dbReference type="EMBL" id="JAGFNZ010000004">
    <property type="protein sequence ID" value="MBW7573345.1"/>
    <property type="molecule type" value="Genomic_DNA"/>
</dbReference>
<keyword evidence="7" id="KW-0966">Cell projection</keyword>
<name>A0ABS7DPV5_9FIRM</name>
<evidence type="ECO:0000313" key="7">
    <source>
        <dbReference type="EMBL" id="MBW7573345.1"/>
    </source>
</evidence>
<evidence type="ECO:0000313" key="8">
    <source>
        <dbReference type="Proteomes" id="UP000719942"/>
    </source>
</evidence>
<evidence type="ECO:0000256" key="4">
    <source>
        <dbReference type="ARBA" id="ARBA00023143"/>
    </source>
</evidence>
<comment type="caution">
    <text evidence="7">The sequence shown here is derived from an EMBL/GenBank/DDBJ whole genome shotgun (WGS) entry which is preliminary data.</text>
</comment>
<dbReference type="RefSeq" id="WP_219965750.1">
    <property type="nucleotide sequence ID" value="NZ_JAGFNZ010000004.1"/>
</dbReference>
<keyword evidence="7" id="KW-0969">Cilium</keyword>
<gene>
    <name evidence="7" type="primary">flgB</name>
    <name evidence="7" type="ORF">J5W02_11045</name>
</gene>
<evidence type="ECO:0000256" key="2">
    <source>
        <dbReference type="ARBA" id="ARBA00009677"/>
    </source>
</evidence>
<comment type="subunit">
    <text evidence="6">The basal body constitutes a major portion of the flagellar organelle and consists of a number of rings mounted on a central rod.</text>
</comment>
<keyword evidence="4 6" id="KW-0975">Bacterial flagellum</keyword>
<protein>
    <recommendedName>
        <fullName evidence="3 6">Flagellar basal body rod protein FlgB</fullName>
    </recommendedName>
</protein>
<dbReference type="PIRSF" id="PIRSF002889">
    <property type="entry name" value="Rod_FlgB"/>
    <property type="match status" value="1"/>
</dbReference>
<dbReference type="InterPro" id="IPR006300">
    <property type="entry name" value="FlgB"/>
</dbReference>
<proteinExistence type="inferred from homology"/>
<reference evidence="7 8" key="1">
    <citation type="submission" date="2021-03" db="EMBL/GenBank/DDBJ databases">
        <title>Caproiciproducens sp. nov. isolated from feces of cow.</title>
        <authorList>
            <person name="Choi J.-Y."/>
        </authorList>
    </citation>
    <scope>NUCLEOTIDE SEQUENCE [LARGE SCALE GENOMIC DNA]</scope>
    <source>
        <strain evidence="7 8">AGMB10547</strain>
    </source>
</reference>
<organism evidence="7 8">
    <name type="scientific">Caproiciproducens faecalis</name>
    <dbReference type="NCBI Taxonomy" id="2820301"/>
    <lineage>
        <taxon>Bacteria</taxon>
        <taxon>Bacillati</taxon>
        <taxon>Bacillota</taxon>
        <taxon>Clostridia</taxon>
        <taxon>Eubacteriales</taxon>
        <taxon>Acutalibacteraceae</taxon>
        <taxon>Caproiciproducens</taxon>
    </lineage>
</organism>
<accession>A0ABS7DPV5</accession>
<sequence length="128" mass="14691">MDWFNSVSATLLNKDLDGLWMRQREISDNISNIETPGYKSRSVSFEDQLKQLMSVDNTDSTALIEQIRDAAPQITVSNDESMRLDGNNVDAEKENIELARTQINYNYSLRELSDYFSRLRYAITDGKA</sequence>
<keyword evidence="7" id="KW-0282">Flagellum</keyword>
<comment type="subcellular location">
    <subcellularLocation>
        <location evidence="1 6">Bacterial flagellum basal body</location>
    </subcellularLocation>
</comment>
<evidence type="ECO:0000256" key="1">
    <source>
        <dbReference type="ARBA" id="ARBA00004117"/>
    </source>
</evidence>
<comment type="similarity">
    <text evidence="2 6">Belongs to the flagella basal body rod proteins family.</text>
</comment>
<dbReference type="Proteomes" id="UP000719942">
    <property type="component" value="Unassembled WGS sequence"/>
</dbReference>